<dbReference type="InParanoid" id="A0A1Y2DQL4"/>
<sequence>MDYPGVNSLVAKLLCRKREPLYAPEEGHATVTSPFHCAATENGEEYVGWRHMPVDDYMNKHHVLGKCDWAEQYMRPPYINGSEDSALMLHWRRGALDQEHESRLAWICLFVIVDSLTGVKVGKDEQRASRAEDSSITDGMRLCGGPT</sequence>
<comment type="caution">
    <text evidence="2">The sequence shown here is derived from an EMBL/GenBank/DDBJ whole genome shotgun (WGS) entry which is preliminary data.</text>
</comment>
<dbReference type="STRING" id="1141098.A0A1Y2DQL4"/>
<evidence type="ECO:0000313" key="3">
    <source>
        <dbReference type="Proteomes" id="UP000193689"/>
    </source>
</evidence>
<organism evidence="2 3">
    <name type="scientific">Pseudomassariella vexata</name>
    <dbReference type="NCBI Taxonomy" id="1141098"/>
    <lineage>
        <taxon>Eukaryota</taxon>
        <taxon>Fungi</taxon>
        <taxon>Dikarya</taxon>
        <taxon>Ascomycota</taxon>
        <taxon>Pezizomycotina</taxon>
        <taxon>Sordariomycetes</taxon>
        <taxon>Xylariomycetidae</taxon>
        <taxon>Amphisphaeriales</taxon>
        <taxon>Pseudomassariaceae</taxon>
        <taxon>Pseudomassariella</taxon>
    </lineage>
</organism>
<evidence type="ECO:0000256" key="1">
    <source>
        <dbReference type="SAM" id="MobiDB-lite"/>
    </source>
</evidence>
<dbReference type="AlphaFoldDB" id="A0A1Y2DQL4"/>
<accession>A0A1Y2DQL4</accession>
<dbReference type="RefSeq" id="XP_040713659.1">
    <property type="nucleotide sequence ID" value="XM_040864144.1"/>
</dbReference>
<evidence type="ECO:0000313" key="2">
    <source>
        <dbReference type="EMBL" id="ORY61582.1"/>
    </source>
</evidence>
<reference evidence="2 3" key="1">
    <citation type="submission" date="2016-07" db="EMBL/GenBank/DDBJ databases">
        <title>Pervasive Adenine N6-methylation of Active Genes in Fungi.</title>
        <authorList>
            <consortium name="DOE Joint Genome Institute"/>
            <person name="Mondo S.J."/>
            <person name="Dannebaum R.O."/>
            <person name="Kuo R.C."/>
            <person name="Labutti K."/>
            <person name="Haridas S."/>
            <person name="Kuo A."/>
            <person name="Salamov A."/>
            <person name="Ahrendt S.R."/>
            <person name="Lipzen A."/>
            <person name="Sullivan W."/>
            <person name="Andreopoulos W.B."/>
            <person name="Clum A."/>
            <person name="Lindquist E."/>
            <person name="Daum C."/>
            <person name="Ramamoorthy G.K."/>
            <person name="Gryganskyi A."/>
            <person name="Culley D."/>
            <person name="Magnuson J.K."/>
            <person name="James T.Y."/>
            <person name="O'Malley M.A."/>
            <person name="Stajich J.E."/>
            <person name="Spatafora J.W."/>
            <person name="Visel A."/>
            <person name="Grigoriev I.V."/>
        </authorList>
    </citation>
    <scope>NUCLEOTIDE SEQUENCE [LARGE SCALE GENOMIC DNA]</scope>
    <source>
        <strain evidence="2 3">CBS 129021</strain>
    </source>
</reference>
<feature type="region of interest" description="Disordered" evidence="1">
    <location>
        <begin position="126"/>
        <end position="147"/>
    </location>
</feature>
<dbReference type="Proteomes" id="UP000193689">
    <property type="component" value="Unassembled WGS sequence"/>
</dbReference>
<protein>
    <submittedName>
        <fullName evidence="2">Uncharacterized protein</fullName>
    </submittedName>
</protein>
<dbReference type="OrthoDB" id="4424523at2759"/>
<gene>
    <name evidence="2" type="ORF">BCR38DRAFT_487332</name>
</gene>
<name>A0A1Y2DQL4_9PEZI</name>
<dbReference type="GeneID" id="63780356"/>
<proteinExistence type="predicted"/>
<dbReference type="EMBL" id="MCFJ01000010">
    <property type="protein sequence ID" value="ORY61582.1"/>
    <property type="molecule type" value="Genomic_DNA"/>
</dbReference>
<keyword evidence="3" id="KW-1185">Reference proteome</keyword>